<comment type="caution">
    <text evidence="2">The sequence shown here is derived from an EMBL/GenBank/DDBJ whole genome shotgun (WGS) entry which is preliminary data.</text>
</comment>
<organism evidence="2 3">
    <name type="scientific">Gigaspora margarita</name>
    <dbReference type="NCBI Taxonomy" id="4874"/>
    <lineage>
        <taxon>Eukaryota</taxon>
        <taxon>Fungi</taxon>
        <taxon>Fungi incertae sedis</taxon>
        <taxon>Mucoromycota</taxon>
        <taxon>Glomeromycotina</taxon>
        <taxon>Glomeromycetes</taxon>
        <taxon>Diversisporales</taxon>
        <taxon>Gigasporaceae</taxon>
        <taxon>Gigaspora</taxon>
    </lineage>
</organism>
<evidence type="ECO:0000313" key="3">
    <source>
        <dbReference type="Proteomes" id="UP000789901"/>
    </source>
</evidence>
<gene>
    <name evidence="2" type="ORF">GMARGA_LOCUS31417</name>
</gene>
<feature type="region of interest" description="Disordered" evidence="1">
    <location>
        <begin position="295"/>
        <end position="318"/>
    </location>
</feature>
<proteinExistence type="predicted"/>
<name>A0ABN7WIE4_GIGMA</name>
<dbReference type="EMBL" id="CAJVQB010046834">
    <property type="protein sequence ID" value="CAG8833170.1"/>
    <property type="molecule type" value="Genomic_DNA"/>
</dbReference>
<evidence type="ECO:0000256" key="1">
    <source>
        <dbReference type="SAM" id="MobiDB-lite"/>
    </source>
</evidence>
<protein>
    <submittedName>
        <fullName evidence="2">34111_t:CDS:1</fullName>
    </submittedName>
</protein>
<keyword evidence="3" id="KW-1185">Reference proteome</keyword>
<sequence length="318" mass="36959">NLMTDEDLSMKYVVAHDLLNTKHLFCLYHLSQNIIKNLRSKLGEQYADFIKDFYLACNSLSESACAYTFKIFTGRMQSIQRVEKLNNHIKTAINSLSTLSQVMEAIQQQVTYDNDFIENIYDVLQSYLLALIKENEYSSIKEVWKITCLISTNILLESNFARFYIMLLPIRWCKDDVTESERAQELFITSNRNTELALITHQLSNATSMNLFRVDNIQENNFQKSVDKKLQFTKSMSLVKWAIILQDDNRKIRILRENYSLGNVIVIEIDNDQLISINDIANSLYHIGKGAPKKNRIKGAQEEYQPKKKPNQVQAQDF</sequence>
<reference evidence="2 3" key="1">
    <citation type="submission" date="2021-06" db="EMBL/GenBank/DDBJ databases">
        <authorList>
            <person name="Kallberg Y."/>
            <person name="Tangrot J."/>
            <person name="Rosling A."/>
        </authorList>
    </citation>
    <scope>NUCLEOTIDE SEQUENCE [LARGE SCALE GENOMIC DNA]</scope>
    <source>
        <strain evidence="2 3">120-4 pot B 10/14</strain>
    </source>
</reference>
<dbReference type="Proteomes" id="UP000789901">
    <property type="component" value="Unassembled WGS sequence"/>
</dbReference>
<feature type="non-terminal residue" evidence="2">
    <location>
        <position position="1"/>
    </location>
</feature>
<feature type="non-terminal residue" evidence="2">
    <location>
        <position position="318"/>
    </location>
</feature>
<accession>A0ABN7WIE4</accession>
<evidence type="ECO:0000313" key="2">
    <source>
        <dbReference type="EMBL" id="CAG8833170.1"/>
    </source>
</evidence>